<name>A0A3R5UX14_9BACT</name>
<evidence type="ECO:0008006" key="4">
    <source>
        <dbReference type="Google" id="ProtNLM"/>
    </source>
</evidence>
<keyword evidence="1" id="KW-0732">Signal</keyword>
<organism evidence="2 3">
    <name type="scientific">Geovibrio thiophilus</name>
    <dbReference type="NCBI Taxonomy" id="139438"/>
    <lineage>
        <taxon>Bacteria</taxon>
        <taxon>Pseudomonadati</taxon>
        <taxon>Deferribacterota</taxon>
        <taxon>Deferribacteres</taxon>
        <taxon>Deferribacterales</taxon>
        <taxon>Geovibrionaceae</taxon>
        <taxon>Geovibrio</taxon>
    </lineage>
</organism>
<dbReference type="Proteomes" id="UP000287502">
    <property type="component" value="Chromosome"/>
</dbReference>
<proteinExistence type="predicted"/>
<dbReference type="OrthoDB" id="9952087at2"/>
<evidence type="ECO:0000256" key="1">
    <source>
        <dbReference type="SAM" id="SignalP"/>
    </source>
</evidence>
<dbReference type="AlphaFoldDB" id="A0A3R5UX14"/>
<evidence type="ECO:0000313" key="2">
    <source>
        <dbReference type="EMBL" id="QAR31865.1"/>
    </source>
</evidence>
<reference evidence="2 3" key="1">
    <citation type="submission" date="2019-01" db="EMBL/GenBank/DDBJ databases">
        <title>Geovibrio thiophilus DSM 11263, complete genome.</title>
        <authorList>
            <person name="Spring S."/>
            <person name="Bunk B."/>
            <person name="Sproer C."/>
        </authorList>
    </citation>
    <scope>NUCLEOTIDE SEQUENCE [LARGE SCALE GENOMIC DNA]</scope>
    <source>
        <strain evidence="2 3">DSM 11263</strain>
    </source>
</reference>
<dbReference type="PROSITE" id="PS51257">
    <property type="entry name" value="PROKAR_LIPOPROTEIN"/>
    <property type="match status" value="1"/>
</dbReference>
<accession>A0A3R5UX14</accession>
<feature type="chain" id="PRO_5018521454" description="Lipocalin-like domain-containing protein" evidence="1">
    <location>
        <begin position="19"/>
        <end position="325"/>
    </location>
</feature>
<evidence type="ECO:0000313" key="3">
    <source>
        <dbReference type="Proteomes" id="UP000287502"/>
    </source>
</evidence>
<gene>
    <name evidence="2" type="ORF">EP073_00125</name>
</gene>
<dbReference type="RefSeq" id="WP_128465152.1">
    <property type="nucleotide sequence ID" value="NZ_CP035108.1"/>
</dbReference>
<feature type="signal peptide" evidence="1">
    <location>
        <begin position="1"/>
        <end position="18"/>
    </location>
</feature>
<keyword evidence="3" id="KW-1185">Reference proteome</keyword>
<protein>
    <recommendedName>
        <fullName evidence="4">Lipocalin-like domain-containing protein</fullName>
    </recommendedName>
</protein>
<sequence length="325" mass="35885">MRYFRILLIVFSVSVLFACNSGSGSSSDENDDIGYTAADMDGVWNVSGFGSDPDYFIDRGEVTYSLNGNVSSTLSSRLAGTGYTAEVINDGSRVDMIISPEMTIPGTGGASDENQYFGFLDYGKTIIPYFNEYEYRKYFLGLELKRGSSYALSDLQGEWEFVSVSYSGIQWFAKGAVTAAANGEFTGSLTNNSEITSPFSGTFGIDSTGLVTVEESFGLIGWMDAGKTVFTLSYYDEDSPQLQRYYVFAKKPASVSPADFQTTWSSLSMNFITMYRGWSSVSYGIEPDENCIVDSDKTFQACVRNDGGQILELRIRNVKNRNMFQ</sequence>
<dbReference type="KEGG" id="gtl:EP073_00125"/>
<dbReference type="EMBL" id="CP035108">
    <property type="protein sequence ID" value="QAR31865.1"/>
    <property type="molecule type" value="Genomic_DNA"/>
</dbReference>